<dbReference type="PANTHER" id="PTHR43247:SF1">
    <property type="entry name" value="PHOSPHOSERINE AMINOTRANSFERASE"/>
    <property type="match status" value="1"/>
</dbReference>
<evidence type="ECO:0000256" key="5">
    <source>
        <dbReference type="ARBA" id="ARBA00022679"/>
    </source>
</evidence>
<evidence type="ECO:0000256" key="6">
    <source>
        <dbReference type="ARBA" id="ARBA00022898"/>
    </source>
</evidence>
<gene>
    <name evidence="11 14" type="primary">serC</name>
    <name evidence="14" type="ORF">AB4875_12705</name>
</gene>
<comment type="similarity">
    <text evidence="2 11">Belongs to the class-V pyridoxal-phosphate-dependent aminotransferase family. SerC subfamily.</text>
</comment>
<evidence type="ECO:0000313" key="15">
    <source>
        <dbReference type="Proteomes" id="UP001557484"/>
    </source>
</evidence>
<keyword evidence="3 11" id="KW-0032">Aminotransferase</keyword>
<feature type="binding site" evidence="11">
    <location>
        <begin position="236"/>
        <end position="237"/>
    </location>
    <ligand>
        <name>pyridoxal 5'-phosphate</name>
        <dbReference type="ChEBI" id="CHEBI:597326"/>
    </ligand>
</feature>
<dbReference type="Pfam" id="PF00266">
    <property type="entry name" value="Aminotran_5"/>
    <property type="match status" value="1"/>
</dbReference>
<feature type="binding site" evidence="11">
    <location>
        <position position="152"/>
    </location>
    <ligand>
        <name>pyridoxal 5'-phosphate</name>
        <dbReference type="ChEBI" id="CHEBI:597326"/>
    </ligand>
</feature>
<dbReference type="InterPro" id="IPR015424">
    <property type="entry name" value="PyrdxlP-dep_Trfase"/>
</dbReference>
<evidence type="ECO:0000256" key="7">
    <source>
        <dbReference type="ARBA" id="ARBA00023096"/>
    </source>
</evidence>
<dbReference type="InterPro" id="IPR015421">
    <property type="entry name" value="PyrdxlP-dep_Trfase_major"/>
</dbReference>
<dbReference type="NCBIfam" id="TIGR01364">
    <property type="entry name" value="serC_1"/>
    <property type="match status" value="1"/>
</dbReference>
<evidence type="ECO:0000256" key="4">
    <source>
        <dbReference type="ARBA" id="ARBA00022605"/>
    </source>
</evidence>
<keyword evidence="5 11" id="KW-0808">Transferase</keyword>
<dbReference type="EMBL" id="JBFRYB010000001">
    <property type="protein sequence ID" value="MEX1666345.1"/>
    <property type="molecule type" value="Genomic_DNA"/>
</dbReference>
<dbReference type="HAMAP" id="MF_00160">
    <property type="entry name" value="SerC_aminotrans_5"/>
    <property type="match status" value="1"/>
</dbReference>
<dbReference type="InterPro" id="IPR022278">
    <property type="entry name" value="Pser_aminoTfrase"/>
</dbReference>
<comment type="caution">
    <text evidence="14">The sequence shown here is derived from an EMBL/GenBank/DDBJ whole genome shotgun (WGS) entry which is preliminary data.</text>
</comment>
<dbReference type="NCBIfam" id="NF003764">
    <property type="entry name" value="PRK05355.1"/>
    <property type="match status" value="1"/>
</dbReference>
<dbReference type="PROSITE" id="PS00595">
    <property type="entry name" value="AA_TRANSFER_CLASS_5"/>
    <property type="match status" value="1"/>
</dbReference>
<comment type="cofactor">
    <cofactor evidence="11">
        <name>pyridoxal 5'-phosphate</name>
        <dbReference type="ChEBI" id="CHEBI:597326"/>
    </cofactor>
    <text evidence="11">Binds 1 pyridoxal phosphate per subunit.</text>
</comment>
<evidence type="ECO:0000259" key="13">
    <source>
        <dbReference type="Pfam" id="PF00266"/>
    </source>
</evidence>
<comment type="catalytic activity">
    <reaction evidence="9 11">
        <text>4-(phosphooxy)-L-threonine + 2-oxoglutarate = (R)-3-hydroxy-2-oxo-4-phosphooxybutanoate + L-glutamate</text>
        <dbReference type="Rhea" id="RHEA:16573"/>
        <dbReference type="ChEBI" id="CHEBI:16810"/>
        <dbReference type="ChEBI" id="CHEBI:29985"/>
        <dbReference type="ChEBI" id="CHEBI:58452"/>
        <dbReference type="ChEBI" id="CHEBI:58538"/>
        <dbReference type="EC" id="2.6.1.52"/>
    </reaction>
</comment>
<dbReference type="Gene3D" id="3.90.1150.10">
    <property type="entry name" value="Aspartate Aminotransferase, domain 1"/>
    <property type="match status" value="1"/>
</dbReference>
<comment type="caution">
    <text evidence="11">Lacks conserved residue(s) required for the propagation of feature annotation.</text>
</comment>
<evidence type="ECO:0000256" key="2">
    <source>
        <dbReference type="ARBA" id="ARBA00006904"/>
    </source>
</evidence>
<dbReference type="InterPro" id="IPR020578">
    <property type="entry name" value="Aminotrans_V_PyrdxlP_BS"/>
</dbReference>
<dbReference type="InterPro" id="IPR015422">
    <property type="entry name" value="PyrdxlP-dep_Trfase_small"/>
</dbReference>
<evidence type="ECO:0000256" key="11">
    <source>
        <dbReference type="HAMAP-Rule" id="MF_00160"/>
    </source>
</evidence>
<dbReference type="InterPro" id="IPR000192">
    <property type="entry name" value="Aminotrans_V_dom"/>
</dbReference>
<comment type="catalytic activity">
    <reaction evidence="10 11 12">
        <text>O-phospho-L-serine + 2-oxoglutarate = 3-phosphooxypyruvate + L-glutamate</text>
        <dbReference type="Rhea" id="RHEA:14329"/>
        <dbReference type="ChEBI" id="CHEBI:16810"/>
        <dbReference type="ChEBI" id="CHEBI:18110"/>
        <dbReference type="ChEBI" id="CHEBI:29985"/>
        <dbReference type="ChEBI" id="CHEBI:57524"/>
        <dbReference type="EC" id="2.6.1.52"/>
    </reaction>
</comment>
<comment type="subunit">
    <text evidence="11">Homodimer.</text>
</comment>
<dbReference type="Proteomes" id="UP001557484">
    <property type="component" value="Unassembled WGS sequence"/>
</dbReference>
<comment type="function">
    <text evidence="11">Catalyzes the reversible conversion of 3-phosphohydroxypyruvate to phosphoserine and of 3-hydroxy-2-oxo-4-phosphonooxybutanoate to phosphohydroxythreonine.</text>
</comment>
<reference evidence="14 15" key="1">
    <citation type="journal article" date="2011" name="Int. J. Syst. Evol. Microbiol.">
        <title>Zhongshania antarctica gen. nov., sp. nov. and Zhongshania guokunii sp. nov., gammaproteobacteria respectively isolated from coastal attached (fast) ice and surface seawater of the Antarctic.</title>
        <authorList>
            <person name="Li H.J."/>
            <person name="Zhang X.Y."/>
            <person name="Chen C.X."/>
            <person name="Zhang Y.J."/>
            <person name="Gao Z.M."/>
            <person name="Yu Y."/>
            <person name="Chen X.L."/>
            <person name="Chen B."/>
            <person name="Zhang Y.Z."/>
        </authorList>
    </citation>
    <scope>NUCLEOTIDE SEQUENCE [LARGE SCALE GENOMIC DNA]</scope>
    <source>
        <strain evidence="14 15">R06B22</strain>
    </source>
</reference>
<dbReference type="PANTHER" id="PTHR43247">
    <property type="entry name" value="PHOSPHOSERINE AMINOTRANSFERASE"/>
    <property type="match status" value="1"/>
</dbReference>
<feature type="modified residue" description="N6-(pyridoxal phosphate)lysine" evidence="11">
    <location>
        <position position="195"/>
    </location>
</feature>
<evidence type="ECO:0000256" key="12">
    <source>
        <dbReference type="RuleBase" id="RU004505"/>
    </source>
</evidence>
<dbReference type="EC" id="2.6.1.52" evidence="11"/>
<evidence type="ECO:0000256" key="1">
    <source>
        <dbReference type="ARBA" id="ARBA00005099"/>
    </source>
</evidence>
<keyword evidence="4 11" id="KW-0028">Amino-acid biosynthesis</keyword>
<evidence type="ECO:0000256" key="3">
    <source>
        <dbReference type="ARBA" id="ARBA00022576"/>
    </source>
</evidence>
<keyword evidence="6 11" id="KW-0663">Pyridoxal phosphate</keyword>
<evidence type="ECO:0000313" key="14">
    <source>
        <dbReference type="EMBL" id="MEX1666345.1"/>
    </source>
</evidence>
<dbReference type="SUPFAM" id="SSF53383">
    <property type="entry name" value="PLP-dependent transferases"/>
    <property type="match status" value="1"/>
</dbReference>
<dbReference type="RefSeq" id="WP_368376425.1">
    <property type="nucleotide sequence ID" value="NZ_JBFRYB010000001.1"/>
</dbReference>
<evidence type="ECO:0000256" key="10">
    <source>
        <dbReference type="ARBA" id="ARBA00049007"/>
    </source>
</evidence>
<accession>A0ABV3TXL3</accession>
<dbReference type="CDD" id="cd00611">
    <property type="entry name" value="PSAT_like"/>
    <property type="match status" value="1"/>
</dbReference>
<proteinExistence type="inferred from homology"/>
<comment type="subcellular location">
    <subcellularLocation>
        <location evidence="11">Cytoplasm</location>
    </subcellularLocation>
</comment>
<organism evidence="14 15">
    <name type="scientific">Zhongshania arctica</name>
    <dbReference type="NCBI Taxonomy" id="3238302"/>
    <lineage>
        <taxon>Bacteria</taxon>
        <taxon>Pseudomonadati</taxon>
        <taxon>Pseudomonadota</taxon>
        <taxon>Gammaproteobacteria</taxon>
        <taxon>Cellvibrionales</taxon>
        <taxon>Spongiibacteraceae</taxon>
        <taxon>Zhongshania</taxon>
    </lineage>
</organism>
<feature type="binding site" evidence="11">
    <location>
        <position position="42"/>
    </location>
    <ligand>
        <name>L-glutamate</name>
        <dbReference type="ChEBI" id="CHEBI:29985"/>
    </ligand>
</feature>
<protein>
    <recommendedName>
        <fullName evidence="11">Phosphoserine aminotransferase</fullName>
        <ecNumber evidence="11">2.6.1.52</ecNumber>
    </recommendedName>
    <alternativeName>
        <fullName evidence="11">Phosphohydroxythreonine aminotransferase</fullName>
        <shortName evidence="11">PSAT</shortName>
    </alternativeName>
</protein>
<dbReference type="GO" id="GO:0004648">
    <property type="term" value="F:O-phospho-L-serine:2-oxoglutarate aminotransferase activity"/>
    <property type="evidence" value="ECO:0007669"/>
    <property type="project" value="UniProtKB-EC"/>
</dbReference>
<feature type="binding site" evidence="11">
    <location>
        <position position="171"/>
    </location>
    <ligand>
        <name>pyridoxal 5'-phosphate</name>
        <dbReference type="ChEBI" id="CHEBI:597326"/>
    </ligand>
</feature>
<feature type="binding site" evidence="11">
    <location>
        <position position="194"/>
    </location>
    <ligand>
        <name>pyridoxal 5'-phosphate</name>
        <dbReference type="ChEBI" id="CHEBI:597326"/>
    </ligand>
</feature>
<comment type="pathway">
    <text evidence="11">Cofactor biosynthesis; pyridoxine 5'-phosphate biosynthesis; pyridoxine 5'-phosphate from D-erythrose 4-phosphate: step 3/5.</text>
</comment>
<dbReference type="PIRSF" id="PIRSF000525">
    <property type="entry name" value="SerC"/>
    <property type="match status" value="1"/>
</dbReference>
<evidence type="ECO:0000256" key="9">
    <source>
        <dbReference type="ARBA" id="ARBA00047630"/>
    </source>
</evidence>
<feature type="binding site" evidence="11">
    <location>
        <position position="102"/>
    </location>
    <ligand>
        <name>pyridoxal 5'-phosphate</name>
        <dbReference type="ChEBI" id="CHEBI:597326"/>
    </ligand>
</feature>
<keyword evidence="8 11" id="KW-0718">Serine biosynthesis</keyword>
<evidence type="ECO:0000256" key="8">
    <source>
        <dbReference type="ARBA" id="ARBA00023299"/>
    </source>
</evidence>
<comment type="pathway">
    <text evidence="1 11 12">Amino-acid biosynthesis; L-serine biosynthesis; L-serine from 3-phospho-D-glycerate: step 2/3.</text>
</comment>
<name>A0ABV3TXL3_9GAMM</name>
<dbReference type="Gene3D" id="3.40.640.10">
    <property type="entry name" value="Type I PLP-dependent aspartate aminotransferase-like (Major domain)"/>
    <property type="match status" value="1"/>
</dbReference>
<feature type="domain" description="Aminotransferase class V" evidence="13">
    <location>
        <begin position="5"/>
        <end position="347"/>
    </location>
</feature>
<feature type="binding site" evidence="11">
    <location>
        <begin position="76"/>
        <end position="77"/>
    </location>
    <ligand>
        <name>pyridoxal 5'-phosphate</name>
        <dbReference type="ChEBI" id="CHEBI:597326"/>
    </ligand>
</feature>
<sequence>MARRFNFCAGPASIPESVLKEASEQLLDWQGRGVSVMEMSHRSDEMVGIAKQAEADLRELMGIPDNYSVLFLQGGASSQFAAVPLNLMGEGKVVDYVNTGEWSKKAIKEAKRYATVNVVASSEDTNFSTIPAFDSWKLSEDAAYLHYTPNETIGGLEFFWTPESKVPLVADMSSTILSRPVDVSKFGVIYAGAQKNIGPAGLTIVIVRNDLLGNASPVTPTMMDYKTAADNDSMYNTPPTWAWYLAGLVFKWLKAQGGLEAMEVINRRKAEKLYSYIDGSGFYTNPVEVASRSLMNIPFVLADAGLDKTFLAGAEEAGLLNLKGHRSVGGMRASVYNAVPEEAVDALIAYMKDFAQQHG</sequence>
<keyword evidence="15" id="KW-1185">Reference proteome</keyword>
<keyword evidence="11" id="KW-0963">Cytoplasm</keyword>
<keyword evidence="7 11" id="KW-0664">Pyridoxine biosynthesis</keyword>